<keyword evidence="4" id="KW-0698">rRNA processing</keyword>
<comment type="similarity">
    <text evidence="2">Belongs to the eukaryotic ribosomal protein eL8 family.</text>
</comment>
<evidence type="ECO:0000256" key="1">
    <source>
        <dbReference type="ARBA" id="ARBA00004604"/>
    </source>
</evidence>
<name>A0A481SXS8_THEDO</name>
<dbReference type="InterPro" id="IPR050257">
    <property type="entry name" value="eL8/uL1-like"/>
</dbReference>
<dbReference type="InterPro" id="IPR018492">
    <property type="entry name" value="Ribosomal_eL8/Nhp2"/>
</dbReference>
<dbReference type="GO" id="GO:0005730">
    <property type="term" value="C:nucleolus"/>
    <property type="evidence" value="ECO:0007669"/>
    <property type="project" value="UniProtKB-SubCell"/>
</dbReference>
<feature type="compositionally biased region" description="Basic and acidic residues" evidence="8">
    <location>
        <begin position="1"/>
        <end position="11"/>
    </location>
</feature>
<protein>
    <recommendedName>
        <fullName evidence="7">H/ACA snoRNP protein NHP2</fullName>
    </recommendedName>
</protein>
<dbReference type="GO" id="GO:0003723">
    <property type="term" value="F:RNA binding"/>
    <property type="evidence" value="ECO:0007669"/>
    <property type="project" value="InterPro"/>
</dbReference>
<keyword evidence="5" id="KW-0539">Nucleus</keyword>
<evidence type="ECO:0000256" key="6">
    <source>
        <dbReference type="ARBA" id="ARBA00023274"/>
    </source>
</evidence>
<sequence>MGKDEKRKRSQEDDEDEQIIKKSKGDDDDNVAEEEKELSYEEKLHYVSVIANPMAPKKLAKKLYKLIKKASKKKTFLRYGLRDVQSRIRKGETGIVIFAGDVTPVDIMCHMPVVCEDKNIPYIYTPSRQDLGTAMGVRRGCVMMMIRKHDEYADLFDYCVNEIKQIPLPL</sequence>
<evidence type="ECO:0000259" key="9">
    <source>
        <dbReference type="Pfam" id="PF01248"/>
    </source>
</evidence>
<dbReference type="SUPFAM" id="SSF55315">
    <property type="entry name" value="L30e-like"/>
    <property type="match status" value="1"/>
</dbReference>
<feature type="domain" description="Ribosomal protein eL8/eL30/eS12/Gadd45" evidence="9">
    <location>
        <begin position="62"/>
        <end position="155"/>
    </location>
</feature>
<accession>A0A481SXS8</accession>
<dbReference type="EMBL" id="MH799389">
    <property type="protein sequence ID" value="QBH73548.1"/>
    <property type="molecule type" value="mRNA"/>
</dbReference>
<reference evidence="10" key="1">
    <citation type="journal article" date="2019" name="Sci. Rep.">
        <title>No signal of deleterious mutation accumulation in conserved gene sequences of extant asexual hexapods.</title>
        <authorList>
            <person name="Brandt A."/>
            <person name="Bast J."/>
            <person name="Scheu S."/>
            <person name="Meusemann K."/>
            <person name="Donath A."/>
            <person name="Schuette K."/>
            <person name="Machida R."/>
            <person name="Kraaijeveld K."/>
        </authorList>
    </citation>
    <scope>NUCLEOTIDE SEQUENCE</scope>
    <source>
        <strain evidence="10">OG15828</strain>
    </source>
</reference>
<evidence type="ECO:0000256" key="7">
    <source>
        <dbReference type="ARBA" id="ARBA00083355"/>
    </source>
</evidence>
<dbReference type="PANTHER" id="PTHR23105">
    <property type="entry name" value="RIBOSOMAL PROTEIN L7AE FAMILY MEMBER"/>
    <property type="match status" value="1"/>
</dbReference>
<dbReference type="GO" id="GO:1990904">
    <property type="term" value="C:ribonucleoprotein complex"/>
    <property type="evidence" value="ECO:0007669"/>
    <property type="project" value="UniProtKB-KW"/>
</dbReference>
<feature type="region of interest" description="Disordered" evidence="8">
    <location>
        <begin position="1"/>
        <end position="36"/>
    </location>
</feature>
<dbReference type="InterPro" id="IPR004038">
    <property type="entry name" value="Ribosomal_eL8/eL30/eS12/Gad45"/>
</dbReference>
<keyword evidence="3" id="KW-0690">Ribosome biogenesis</keyword>
<dbReference type="PRINTS" id="PR00881">
    <property type="entry name" value="L7ARS6FAMILY"/>
</dbReference>
<organism evidence="10">
    <name type="scientific">Thermobia domestica</name>
    <name type="common">Firebrat</name>
    <name type="synonym">Lepisma domestica</name>
    <dbReference type="NCBI Taxonomy" id="89055"/>
    <lineage>
        <taxon>Eukaryota</taxon>
        <taxon>Metazoa</taxon>
        <taxon>Ecdysozoa</taxon>
        <taxon>Arthropoda</taxon>
        <taxon>Hexapoda</taxon>
        <taxon>Insecta</taxon>
        <taxon>Zygentoma</taxon>
        <taxon>Lepismatidae</taxon>
        <taxon>Thermobia</taxon>
    </lineage>
</organism>
<dbReference type="Gene3D" id="3.30.1330.30">
    <property type="match status" value="1"/>
</dbReference>
<evidence type="ECO:0000256" key="4">
    <source>
        <dbReference type="ARBA" id="ARBA00022552"/>
    </source>
</evidence>
<proteinExistence type="evidence at transcript level"/>
<keyword evidence="6" id="KW-0687">Ribonucleoprotein</keyword>
<dbReference type="AlphaFoldDB" id="A0A481SXS8"/>
<evidence type="ECO:0000256" key="5">
    <source>
        <dbReference type="ARBA" id="ARBA00023242"/>
    </source>
</evidence>
<comment type="subcellular location">
    <subcellularLocation>
        <location evidence="1">Nucleus</location>
        <location evidence="1">Nucleolus</location>
    </subcellularLocation>
</comment>
<evidence type="ECO:0000256" key="8">
    <source>
        <dbReference type="SAM" id="MobiDB-lite"/>
    </source>
</evidence>
<evidence type="ECO:0000313" key="10">
    <source>
        <dbReference type="EMBL" id="QBH73548.1"/>
    </source>
</evidence>
<dbReference type="FunFam" id="3.30.1330.30:FF:000028">
    <property type="entry name" value="H/ACA ribonucleoprotein complex subunit 2-like protein"/>
    <property type="match status" value="1"/>
</dbReference>
<evidence type="ECO:0000256" key="2">
    <source>
        <dbReference type="ARBA" id="ARBA00007337"/>
    </source>
</evidence>
<evidence type="ECO:0000256" key="3">
    <source>
        <dbReference type="ARBA" id="ARBA00022517"/>
    </source>
</evidence>
<dbReference type="Pfam" id="PF01248">
    <property type="entry name" value="Ribosomal_L7Ae"/>
    <property type="match status" value="1"/>
</dbReference>
<dbReference type="InterPro" id="IPR029064">
    <property type="entry name" value="Ribosomal_eL30-like_sf"/>
</dbReference>
<feature type="compositionally biased region" description="Acidic residues" evidence="8">
    <location>
        <begin position="26"/>
        <end position="36"/>
    </location>
</feature>
<dbReference type="GO" id="GO:0006364">
    <property type="term" value="P:rRNA processing"/>
    <property type="evidence" value="ECO:0007669"/>
    <property type="project" value="UniProtKB-KW"/>
</dbReference>